<dbReference type="InterPro" id="IPR044927">
    <property type="entry name" value="Endonuclea_NS_2"/>
</dbReference>
<feature type="region of interest" description="Disordered" evidence="1">
    <location>
        <begin position="1"/>
        <end position="24"/>
    </location>
</feature>
<accession>A0A5R9GLM1</accession>
<gene>
    <name evidence="3" type="ORF">FE782_01395</name>
</gene>
<dbReference type="Pfam" id="PF13930">
    <property type="entry name" value="Endonuclea_NS_2"/>
    <property type="match status" value="1"/>
</dbReference>
<name>A0A5R9GLM1_9BACL</name>
<evidence type="ECO:0000256" key="1">
    <source>
        <dbReference type="SAM" id="MobiDB-lite"/>
    </source>
</evidence>
<evidence type="ECO:0000259" key="2">
    <source>
        <dbReference type="Pfam" id="PF13930"/>
    </source>
</evidence>
<proteinExistence type="predicted"/>
<sequence>MHRYTALPTRETAAAKQEPFRRGAAQAASAAPGILQLQSLVGNQAMVRMLQARSGANPIQRKSSRDVVQLTAKEGQPTTPKWENNANGSMAGAPEIQNKKNHPGVLKGGQPSVKPEGWNHVLSNAGKVKGAWVRFHLINENVGGPGNNVNNLVPTTHAINTGSTWSGYETDLKSHYENNEWIWTKTNVTYDASYPSGFPKKIQGISQYYDAGKQAWVSMAKSGTSLDLTPPQFAGGIKTRTLDEMTASTWALLLGLGEGTKLVHYLNHLSSSASSIDDFNEALYEENAPDLEDSVLKRINAAIKGSHPLIHIAVDYA</sequence>
<feature type="region of interest" description="Disordered" evidence="1">
    <location>
        <begin position="72"/>
        <end position="116"/>
    </location>
</feature>
<evidence type="ECO:0000313" key="4">
    <source>
        <dbReference type="Proteomes" id="UP000309676"/>
    </source>
</evidence>
<organism evidence="3 4">
    <name type="scientific">Paenibacillus antri</name>
    <dbReference type="NCBI Taxonomy" id="2582848"/>
    <lineage>
        <taxon>Bacteria</taxon>
        <taxon>Bacillati</taxon>
        <taxon>Bacillota</taxon>
        <taxon>Bacilli</taxon>
        <taxon>Bacillales</taxon>
        <taxon>Paenibacillaceae</taxon>
        <taxon>Paenibacillus</taxon>
    </lineage>
</organism>
<dbReference type="AlphaFoldDB" id="A0A5R9GLM1"/>
<feature type="domain" description="Type VII secretion system protein EssD-like" evidence="2">
    <location>
        <begin position="132"/>
        <end position="192"/>
    </location>
</feature>
<dbReference type="Proteomes" id="UP000309676">
    <property type="component" value="Unassembled WGS sequence"/>
</dbReference>
<dbReference type="RefSeq" id="WP_138191744.1">
    <property type="nucleotide sequence ID" value="NZ_VCIW01000001.1"/>
</dbReference>
<dbReference type="EMBL" id="VCIW01000001">
    <property type="protein sequence ID" value="TLS54033.1"/>
    <property type="molecule type" value="Genomic_DNA"/>
</dbReference>
<dbReference type="InterPro" id="IPR044929">
    <property type="entry name" value="DNA/RNA_non-sp_Endonuclease_sf"/>
</dbReference>
<protein>
    <recommendedName>
        <fullName evidence="2">Type VII secretion system protein EssD-like domain-containing protein</fullName>
    </recommendedName>
</protein>
<evidence type="ECO:0000313" key="3">
    <source>
        <dbReference type="EMBL" id="TLS54033.1"/>
    </source>
</evidence>
<reference evidence="3 4" key="1">
    <citation type="submission" date="2019-05" db="EMBL/GenBank/DDBJ databases">
        <authorList>
            <person name="Narsing Rao M.P."/>
            <person name="Li W.J."/>
        </authorList>
    </citation>
    <scope>NUCLEOTIDE SEQUENCE [LARGE SCALE GENOMIC DNA]</scope>
    <source>
        <strain evidence="3 4">SYSU_K30003</strain>
    </source>
</reference>
<dbReference type="OrthoDB" id="4317910at2"/>
<comment type="caution">
    <text evidence="3">The sequence shown here is derived from an EMBL/GenBank/DDBJ whole genome shotgun (WGS) entry which is preliminary data.</text>
</comment>
<keyword evidence="4" id="KW-1185">Reference proteome</keyword>
<feature type="compositionally biased region" description="Polar residues" evidence="1">
    <location>
        <begin position="76"/>
        <end position="88"/>
    </location>
</feature>
<dbReference type="Gene3D" id="3.40.570.10">
    <property type="entry name" value="Extracellular Endonuclease, subunit A"/>
    <property type="match status" value="1"/>
</dbReference>